<dbReference type="InterPro" id="IPR035906">
    <property type="entry name" value="MetI-like_sf"/>
</dbReference>
<feature type="transmembrane region" description="Helical" evidence="7">
    <location>
        <begin position="109"/>
        <end position="131"/>
    </location>
</feature>
<evidence type="ECO:0000256" key="6">
    <source>
        <dbReference type="ARBA" id="ARBA00023136"/>
    </source>
</evidence>
<dbReference type="SUPFAM" id="SSF161098">
    <property type="entry name" value="MetI-like"/>
    <property type="match status" value="1"/>
</dbReference>
<dbReference type="PANTHER" id="PTHR30193:SF37">
    <property type="entry name" value="INNER MEMBRANE ABC TRANSPORTER PERMEASE PROTEIN YCJO"/>
    <property type="match status" value="1"/>
</dbReference>
<dbReference type="OrthoDB" id="42615at2"/>
<evidence type="ECO:0000256" key="7">
    <source>
        <dbReference type="RuleBase" id="RU363032"/>
    </source>
</evidence>
<evidence type="ECO:0000256" key="1">
    <source>
        <dbReference type="ARBA" id="ARBA00004651"/>
    </source>
</evidence>
<dbReference type="EMBL" id="LRRQ01000127">
    <property type="protein sequence ID" value="OAM88561.1"/>
    <property type="molecule type" value="Genomic_DNA"/>
</dbReference>
<reference evidence="9 10" key="1">
    <citation type="submission" date="2016-01" db="EMBL/GenBank/DDBJ databases">
        <title>High potential of lignocellulose degradation of a new Verrucomicrobia species.</title>
        <authorList>
            <person name="Wang Y."/>
            <person name="Shi Y."/>
            <person name="Qiu Z."/>
            <person name="Liu S."/>
            <person name="Yang H."/>
        </authorList>
    </citation>
    <scope>NUCLEOTIDE SEQUENCE [LARGE SCALE GENOMIC DNA]</scope>
    <source>
        <strain evidence="9 10">TSB47</strain>
    </source>
</reference>
<dbReference type="GO" id="GO:0055085">
    <property type="term" value="P:transmembrane transport"/>
    <property type="evidence" value="ECO:0007669"/>
    <property type="project" value="InterPro"/>
</dbReference>
<dbReference type="RefSeq" id="WP_068771511.1">
    <property type="nucleotide sequence ID" value="NZ_CP109796.1"/>
</dbReference>
<gene>
    <name evidence="9" type="ORF">AW736_17165</name>
</gene>
<keyword evidence="2 7" id="KW-0813">Transport</keyword>
<organism evidence="9 10">
    <name type="scientific">Termitidicoccus mucosus</name>
    <dbReference type="NCBI Taxonomy" id="1184151"/>
    <lineage>
        <taxon>Bacteria</taxon>
        <taxon>Pseudomonadati</taxon>
        <taxon>Verrucomicrobiota</taxon>
        <taxon>Opitutia</taxon>
        <taxon>Opitutales</taxon>
        <taxon>Opitutaceae</taxon>
        <taxon>Termitidicoccus</taxon>
    </lineage>
</organism>
<feature type="domain" description="ABC transmembrane type-1" evidence="8">
    <location>
        <begin position="75"/>
        <end position="289"/>
    </location>
</feature>
<keyword evidence="3" id="KW-1003">Cell membrane</keyword>
<dbReference type="GO" id="GO:0005886">
    <property type="term" value="C:plasma membrane"/>
    <property type="evidence" value="ECO:0007669"/>
    <property type="project" value="UniProtKB-SubCell"/>
</dbReference>
<comment type="similarity">
    <text evidence="7">Belongs to the binding-protein-dependent transport system permease family.</text>
</comment>
<comment type="subcellular location">
    <subcellularLocation>
        <location evidence="1 7">Cell membrane</location>
        <topology evidence="1 7">Multi-pass membrane protein</topology>
    </subcellularLocation>
</comment>
<feature type="transmembrane region" description="Helical" evidence="7">
    <location>
        <begin position="21"/>
        <end position="45"/>
    </location>
</feature>
<keyword evidence="10" id="KW-1185">Reference proteome</keyword>
<dbReference type="PANTHER" id="PTHR30193">
    <property type="entry name" value="ABC TRANSPORTER PERMEASE PROTEIN"/>
    <property type="match status" value="1"/>
</dbReference>
<feature type="transmembrane region" description="Helical" evidence="7">
    <location>
        <begin position="268"/>
        <end position="289"/>
    </location>
</feature>
<evidence type="ECO:0000259" key="8">
    <source>
        <dbReference type="PROSITE" id="PS50928"/>
    </source>
</evidence>
<comment type="caution">
    <text evidence="9">The sequence shown here is derived from an EMBL/GenBank/DDBJ whole genome shotgun (WGS) entry which is preliminary data.</text>
</comment>
<evidence type="ECO:0000256" key="5">
    <source>
        <dbReference type="ARBA" id="ARBA00022989"/>
    </source>
</evidence>
<evidence type="ECO:0000256" key="4">
    <source>
        <dbReference type="ARBA" id="ARBA00022692"/>
    </source>
</evidence>
<dbReference type="InterPro" id="IPR051393">
    <property type="entry name" value="ABC_transporter_permease"/>
</dbReference>
<name>A0A178IG41_9BACT</name>
<keyword evidence="5 7" id="KW-1133">Transmembrane helix</keyword>
<accession>A0A178IG41</accession>
<evidence type="ECO:0000313" key="9">
    <source>
        <dbReference type="EMBL" id="OAM88561.1"/>
    </source>
</evidence>
<dbReference type="Gene3D" id="1.10.3720.10">
    <property type="entry name" value="MetI-like"/>
    <property type="match status" value="1"/>
</dbReference>
<feature type="transmembrane region" description="Helical" evidence="7">
    <location>
        <begin position="162"/>
        <end position="190"/>
    </location>
</feature>
<dbReference type="Pfam" id="PF00528">
    <property type="entry name" value="BPD_transp_1"/>
    <property type="match status" value="1"/>
</dbReference>
<dbReference type="AlphaFoldDB" id="A0A178IG41"/>
<protein>
    <recommendedName>
        <fullName evidence="8">ABC transmembrane type-1 domain-containing protein</fullName>
    </recommendedName>
</protein>
<evidence type="ECO:0000313" key="10">
    <source>
        <dbReference type="Proteomes" id="UP000078486"/>
    </source>
</evidence>
<keyword evidence="6 7" id="KW-0472">Membrane</keyword>
<feature type="transmembrane region" description="Helical" evidence="7">
    <location>
        <begin position="221"/>
        <end position="242"/>
    </location>
</feature>
<dbReference type="PROSITE" id="PS50928">
    <property type="entry name" value="ABC_TM1"/>
    <property type="match status" value="1"/>
</dbReference>
<dbReference type="STRING" id="1184151.AW736_17165"/>
<dbReference type="CDD" id="cd06261">
    <property type="entry name" value="TM_PBP2"/>
    <property type="match status" value="1"/>
</dbReference>
<dbReference type="InterPro" id="IPR000515">
    <property type="entry name" value="MetI-like"/>
</dbReference>
<proteinExistence type="inferred from homology"/>
<dbReference type="Proteomes" id="UP000078486">
    <property type="component" value="Unassembled WGS sequence"/>
</dbReference>
<evidence type="ECO:0000256" key="2">
    <source>
        <dbReference type="ARBA" id="ARBA00022448"/>
    </source>
</evidence>
<feature type="transmembrane region" description="Helical" evidence="7">
    <location>
        <begin position="78"/>
        <end position="97"/>
    </location>
</feature>
<keyword evidence="4 7" id="KW-0812">Transmembrane</keyword>
<evidence type="ECO:0000256" key="3">
    <source>
        <dbReference type="ARBA" id="ARBA00022475"/>
    </source>
</evidence>
<sequence>MKKQHQAAVCDFSQTTRRVLLLGPALVMLAVFVFYPALSALRLAFFETDGLSPERFAGADNFTAMARDSVAGLSAWNLLLYAAMLIPLQTIGPLLGAKLLHGLRSMRAAYFYRTLLVLPVVVPTITIVLIWREIYGINGPLNQALAALGAGGQHSWLGEPALALPAIVATGFPWMGGVSLLVYLGAFLAIPVSFREAAVLDGAGAWDVFWKIELPQLRPQIVLIATMSILGALQGFENILLLTNGGPFNATLTPALYLFRQGFEFGNLGYASALGLVLLVACVGLSLLVRALNARTR</sequence>